<dbReference type="PANTHER" id="PTHR22916">
    <property type="entry name" value="GLYCOSYLTRANSFERASE"/>
    <property type="match status" value="1"/>
</dbReference>
<evidence type="ECO:0000313" key="6">
    <source>
        <dbReference type="EMBL" id="QOS18459.1"/>
    </source>
</evidence>
<evidence type="ECO:0000313" key="11">
    <source>
        <dbReference type="EMBL" id="QOS23654.1"/>
    </source>
</evidence>
<dbReference type="InterPro" id="IPR001173">
    <property type="entry name" value="Glyco_trans_2-like"/>
</dbReference>
<dbReference type="AlphaFoldDB" id="A0A7M1VNG4"/>
<evidence type="ECO:0000259" key="2">
    <source>
        <dbReference type="Pfam" id="PF00535"/>
    </source>
</evidence>
<dbReference type="EC" id="2.4.-.-" evidence="4"/>
<dbReference type="EMBL" id="MT898248">
    <property type="protein sequence ID" value="QOS23654.1"/>
    <property type="molecule type" value="Genomic_DNA"/>
</dbReference>
<keyword evidence="4" id="KW-0328">Glycosyltransferase</keyword>
<dbReference type="EMBL" id="MT898055">
    <property type="protein sequence ID" value="QOS16571.1"/>
    <property type="molecule type" value="Genomic_DNA"/>
</dbReference>
<dbReference type="EMBL" id="MT898349">
    <property type="protein sequence ID" value="QOS27457.1"/>
    <property type="molecule type" value="Genomic_DNA"/>
</dbReference>
<organism evidence="4">
    <name type="scientific">Vibrio parahaemolyticus</name>
    <dbReference type="NCBI Taxonomy" id="670"/>
    <lineage>
        <taxon>Bacteria</taxon>
        <taxon>Pseudomonadati</taxon>
        <taxon>Pseudomonadota</taxon>
        <taxon>Gammaproteobacteria</taxon>
        <taxon>Vibrionales</taxon>
        <taxon>Vibrionaceae</taxon>
        <taxon>Vibrio</taxon>
    </lineage>
</organism>
<evidence type="ECO:0000313" key="9">
    <source>
        <dbReference type="EMBL" id="QOS20406.1"/>
    </source>
</evidence>
<dbReference type="SUPFAM" id="SSF53448">
    <property type="entry name" value="Nucleotide-diphospho-sugar transferases"/>
    <property type="match status" value="1"/>
</dbReference>
<dbReference type="Gene3D" id="3.90.550.10">
    <property type="entry name" value="Spore Coat Polysaccharide Biosynthesis Protein SpsA, Chain A"/>
    <property type="match status" value="1"/>
</dbReference>
<keyword evidence="1" id="KW-0472">Membrane</keyword>
<dbReference type="EMBL" id="MT898315">
    <property type="protein sequence ID" value="QOS26184.1"/>
    <property type="molecule type" value="Genomic_DNA"/>
</dbReference>
<evidence type="ECO:0000313" key="14">
    <source>
        <dbReference type="EMBL" id="QOS26925.1"/>
    </source>
</evidence>
<dbReference type="EMBL" id="MT898106">
    <property type="protein sequence ID" value="QOS18459.1"/>
    <property type="molecule type" value="Genomic_DNA"/>
</dbReference>
<dbReference type="GO" id="GO:0016758">
    <property type="term" value="F:hexosyltransferase activity"/>
    <property type="evidence" value="ECO:0007669"/>
    <property type="project" value="UniProtKB-ARBA"/>
</dbReference>
<keyword evidence="4" id="KW-0808">Transferase</keyword>
<evidence type="ECO:0000313" key="18">
    <source>
        <dbReference type="EMBL" id="QOS30002.1"/>
    </source>
</evidence>
<evidence type="ECO:0000313" key="16">
    <source>
        <dbReference type="EMBL" id="QOS27847.1"/>
    </source>
</evidence>
<evidence type="ECO:0000313" key="12">
    <source>
        <dbReference type="EMBL" id="QOS26184.1"/>
    </source>
</evidence>
<dbReference type="EMBL" id="MT898335">
    <property type="protein sequence ID" value="QOS26925.1"/>
    <property type="molecule type" value="Genomic_DNA"/>
</dbReference>
<protein>
    <submittedName>
        <fullName evidence="4">Putative glycosyltransferase</fullName>
        <ecNumber evidence="4">2.4.-.-</ecNumber>
    </submittedName>
</protein>
<dbReference type="PANTHER" id="PTHR22916:SF67">
    <property type="entry name" value="COLANIC ACID BIOSYNTHESIS GLYCOSYL TRANSFERASE WCAE-RELATED"/>
    <property type="match status" value="1"/>
</dbReference>
<evidence type="ECO:0000313" key="13">
    <source>
        <dbReference type="EMBL" id="QOS26278.1"/>
    </source>
</evidence>
<dbReference type="EMBL" id="MT898098">
    <property type="protein sequence ID" value="QOS18166.1"/>
    <property type="molecule type" value="Genomic_DNA"/>
</dbReference>
<evidence type="ECO:0000313" key="4">
    <source>
        <dbReference type="EMBL" id="QOS16571.1"/>
    </source>
</evidence>
<name>A0A7M1VNG4_VIBPH</name>
<feature type="domain" description="Glycosyltransferase 2-like" evidence="2">
    <location>
        <begin position="5"/>
        <end position="134"/>
    </location>
</feature>
<gene>
    <name evidence="9" type="ORF">VP344_00019</name>
    <name evidence="16" type="ORF">VP379_00019</name>
    <name evidence="3" type="ORF">VP383_00019</name>
    <name evidence="4" type="ORF">VP410_00019</name>
    <name evidence="6" type="ORF">VP417_00019</name>
    <name evidence="10" type="ORF">VP418_00019</name>
    <name evidence="14" type="ORF">VP420_00019</name>
    <name evidence="18" type="ORF">VP422_00019</name>
    <name evidence="17" type="ORF">VP423_00019</name>
    <name evidence="8" type="ORF">VP424_00019</name>
    <name evidence="15" type="ORF">VP430_00019</name>
    <name evidence="13" type="ORF">VP431_00019</name>
    <name evidence="12" type="ORF">VP432_00019</name>
    <name evidence="7" type="ORF">VP435_00019</name>
    <name evidence="5" type="ORF">VP437_00019</name>
    <name evidence="11" type="ORF">VP438_00019</name>
</gene>
<evidence type="ECO:0000313" key="17">
    <source>
        <dbReference type="EMBL" id="QOS28483.1"/>
    </source>
</evidence>
<evidence type="ECO:0000313" key="5">
    <source>
        <dbReference type="EMBL" id="QOS18166.1"/>
    </source>
</evidence>
<evidence type="ECO:0000256" key="1">
    <source>
        <dbReference type="SAM" id="Phobius"/>
    </source>
</evidence>
<dbReference type="EMBL" id="MT898171">
    <property type="protein sequence ID" value="QOS20856.1"/>
    <property type="molecule type" value="Genomic_DNA"/>
</dbReference>
<keyword evidence="1" id="KW-0812">Transmembrane</keyword>
<dbReference type="RefSeq" id="WP_140362760.1">
    <property type="nucleotide sequence ID" value="NZ_JAEPRY010000004.1"/>
</dbReference>
<dbReference type="EMBL" id="MT898111">
    <property type="protein sequence ID" value="QOS18631.1"/>
    <property type="molecule type" value="Genomic_DNA"/>
</dbReference>
<dbReference type="EMBL" id="MT898318">
    <property type="protein sequence ID" value="QOS26278.1"/>
    <property type="molecule type" value="Genomic_DNA"/>
</dbReference>
<evidence type="ECO:0000313" key="10">
    <source>
        <dbReference type="EMBL" id="QOS20856.1"/>
    </source>
</evidence>
<dbReference type="EMBL" id="MT898374">
    <property type="protein sequence ID" value="QOS28483.1"/>
    <property type="molecule type" value="Genomic_DNA"/>
</dbReference>
<proteinExistence type="predicted"/>
<evidence type="ECO:0000313" key="15">
    <source>
        <dbReference type="EMBL" id="QOS27457.1"/>
    </source>
</evidence>
<dbReference type="EMBL" id="MT898359">
    <property type="protein sequence ID" value="QOS27847.1"/>
    <property type="molecule type" value="Genomic_DNA"/>
</dbReference>
<dbReference type="EMBL" id="MT898131">
    <property type="protein sequence ID" value="QOS19389.1"/>
    <property type="molecule type" value="Genomic_DNA"/>
</dbReference>
<dbReference type="InterPro" id="IPR029044">
    <property type="entry name" value="Nucleotide-diphossugar_trans"/>
</dbReference>
<reference evidence="4" key="1">
    <citation type="submission" date="2020-08" db="EMBL/GenBank/DDBJ databases">
        <title>Genetic structure, function and evolution of capsule biosynthesis loci in Vibrio parahaemolyticus.</title>
        <authorList>
            <person name="Li L."/>
            <person name="Bian S."/>
        </authorList>
    </citation>
    <scope>NUCLEOTIDE SEQUENCE</scope>
    <source>
        <strain evidence="9">VP344</strain>
        <strain evidence="16">VP379</strain>
        <strain evidence="3">VP383</strain>
        <strain evidence="4">VP410</strain>
        <strain evidence="6">VP417</strain>
        <strain evidence="10">VP418</strain>
        <strain evidence="14">VP420</strain>
        <strain evidence="18">VP422</strain>
        <strain evidence="17">VP423</strain>
        <strain evidence="8">VP424</strain>
        <strain evidence="15">VP430</strain>
        <strain evidence="13">VP431</strain>
        <strain evidence="12">VP432</strain>
        <strain evidence="7">VP435</strain>
        <strain evidence="5">VP437</strain>
        <strain evidence="11">VP438</strain>
    </source>
</reference>
<evidence type="ECO:0000313" key="7">
    <source>
        <dbReference type="EMBL" id="QOS18631.1"/>
    </source>
</evidence>
<dbReference type="EMBL" id="MT898159">
    <property type="protein sequence ID" value="QOS20406.1"/>
    <property type="molecule type" value="Genomic_DNA"/>
</dbReference>
<sequence length="269" mass="30959">MDFISIVTVNFNDSNGLKKTLESITKQKSFCKSLVQLIVIDGGSNDGSLEVIHNYKDALSIVLSEPDEGIYDAMNKGLEYCRGTHVLFLNSGDYFCTDNALTVLYEQIRIRTDSVIFWPVSVVSDKTSWYYPNVSKLDIPSWLKKHLPNHQAMLFPRSFYNKNKYDLSIPISSDADYKIRSLSYNDYFYLDSPLTAFVLGGVSSKPLGFNRYMLLIRDSNMLNNKHYNGFLLFKTKAVFLLKLTVKLVISIFFRSGFYYRVLSIINKRR</sequence>
<accession>A0A7M1VNG4</accession>
<evidence type="ECO:0000313" key="8">
    <source>
        <dbReference type="EMBL" id="QOS19389.1"/>
    </source>
</evidence>
<dbReference type="EMBL" id="MT898416">
    <property type="protein sequence ID" value="QOS30002.1"/>
    <property type="molecule type" value="Genomic_DNA"/>
</dbReference>
<evidence type="ECO:0000313" key="3">
    <source>
        <dbReference type="EMBL" id="QOS15189.1"/>
    </source>
</evidence>
<dbReference type="Pfam" id="PF00535">
    <property type="entry name" value="Glycos_transf_2"/>
    <property type="match status" value="1"/>
</dbReference>
<feature type="transmembrane region" description="Helical" evidence="1">
    <location>
        <begin position="239"/>
        <end position="259"/>
    </location>
</feature>
<dbReference type="EMBL" id="MT898017">
    <property type="protein sequence ID" value="QOS15189.1"/>
    <property type="molecule type" value="Genomic_DNA"/>
</dbReference>
<keyword evidence="1" id="KW-1133">Transmembrane helix</keyword>